<proteinExistence type="predicted"/>
<dbReference type="OrthoDB" id="9769293at2"/>
<evidence type="ECO:0000313" key="1">
    <source>
        <dbReference type="EMBL" id="TKI57827.1"/>
    </source>
</evidence>
<organism evidence="1 2">
    <name type="scientific">Brevibacillus antibioticus</name>
    <dbReference type="NCBI Taxonomy" id="2570228"/>
    <lineage>
        <taxon>Bacteria</taxon>
        <taxon>Bacillati</taxon>
        <taxon>Bacillota</taxon>
        <taxon>Bacilli</taxon>
        <taxon>Bacillales</taxon>
        <taxon>Paenibacillaceae</taxon>
        <taxon>Brevibacillus</taxon>
    </lineage>
</organism>
<reference evidence="1 2" key="1">
    <citation type="submission" date="2019-04" db="EMBL/GenBank/DDBJ databases">
        <title>Whole genome sequencing of Brevibacillus sp. TGS2-1.</title>
        <authorList>
            <person name="Choi A."/>
        </authorList>
    </citation>
    <scope>NUCLEOTIDE SEQUENCE [LARGE SCALE GENOMIC DNA]</scope>
    <source>
        <strain evidence="1 2">TGS2-1</strain>
    </source>
</reference>
<dbReference type="EMBL" id="SZNK01000001">
    <property type="protein sequence ID" value="TKI57827.1"/>
    <property type="molecule type" value="Genomic_DNA"/>
</dbReference>
<protein>
    <recommendedName>
        <fullName evidence="3">ParB/Sulfiredoxin domain-containing protein</fullName>
    </recommendedName>
</protein>
<gene>
    <name evidence="1" type="ORF">E8L90_21665</name>
</gene>
<sequence>MKYTPIEIPLDKLILDHLNPRFVNIPNPDEEGIKEYLIEYEEVLTIAKGINEDEGLIPGERIIVCKENEKYIVLEGNRRICACKLLIGLLMTDGKLPKVKKNTADNIANIYVDLVDSRDRFNLPYTGDILKVLDSGPLKQSYIFLQDAFKKVRI</sequence>
<comment type="caution">
    <text evidence="1">The sequence shown here is derived from an EMBL/GenBank/DDBJ whole genome shotgun (WGS) entry which is preliminary data.</text>
</comment>
<evidence type="ECO:0000313" key="2">
    <source>
        <dbReference type="Proteomes" id="UP000307841"/>
    </source>
</evidence>
<evidence type="ECO:0008006" key="3">
    <source>
        <dbReference type="Google" id="ProtNLM"/>
    </source>
</evidence>
<dbReference type="AlphaFoldDB" id="A0A4U2YAN2"/>
<dbReference type="RefSeq" id="WP_137031349.1">
    <property type="nucleotide sequence ID" value="NZ_SZNK01000001.1"/>
</dbReference>
<name>A0A4U2YAN2_9BACL</name>
<dbReference type="Proteomes" id="UP000307841">
    <property type="component" value="Unassembled WGS sequence"/>
</dbReference>
<accession>A0A4U2YAN2</accession>
<keyword evidence="2" id="KW-1185">Reference proteome</keyword>